<reference evidence="1 2" key="2">
    <citation type="journal article" date="2012" name="Stand. Genomic Sci.">
        <title>Complete genome sequence of the thermophilic sulfate-reducing ocean bacterium Thermodesulfatator indicus type strain (CIR29812(T)).</title>
        <authorList>
            <person name="Anderson I."/>
            <person name="Saunders E."/>
            <person name="Lapidus A."/>
            <person name="Nolan M."/>
            <person name="Lucas S."/>
            <person name="Tice H."/>
            <person name="Del Rio T.G."/>
            <person name="Cheng J.F."/>
            <person name="Han C."/>
            <person name="Tapia R."/>
            <person name="Goodwin L.A."/>
            <person name="Pitluck S."/>
            <person name="Liolios K."/>
            <person name="Mavromatis K."/>
            <person name="Pagani I."/>
            <person name="Ivanova N."/>
            <person name="Mikhailova N."/>
            <person name="Pati A."/>
            <person name="Chen A."/>
            <person name="Palaniappan K."/>
            <person name="Land M."/>
            <person name="Hauser L."/>
            <person name="Jeffries C.D."/>
            <person name="Chang Y.J."/>
            <person name="Brambilla E.M."/>
            <person name="Rohde M."/>
            <person name="Spring S."/>
            <person name="Goker M."/>
            <person name="Detter J.C."/>
            <person name="Woyke T."/>
            <person name="Bristow J."/>
            <person name="Eisen J.A."/>
            <person name="Markowitz V."/>
            <person name="Hugenholtz P."/>
            <person name="Kyrpides N.C."/>
            <person name="Klenk H.P."/>
        </authorList>
    </citation>
    <scope>NUCLEOTIDE SEQUENCE [LARGE SCALE GENOMIC DNA]</scope>
    <source>
        <strain evidence="2">DSM 15286 / JCM 11887 / CIR29812</strain>
    </source>
</reference>
<dbReference type="InterPro" id="IPR011042">
    <property type="entry name" value="6-blade_b-propeller_TolB-like"/>
</dbReference>
<protein>
    <submittedName>
        <fullName evidence="1">NHL repeat containing protein</fullName>
    </submittedName>
</protein>
<dbReference type="Proteomes" id="UP000006793">
    <property type="component" value="Chromosome"/>
</dbReference>
<dbReference type="PaxDb" id="667014-Thein_1797"/>
<dbReference type="AlphaFoldDB" id="F8ABW1"/>
<proteinExistence type="predicted"/>
<dbReference type="RefSeq" id="WP_013908392.1">
    <property type="nucleotide sequence ID" value="NC_015681.1"/>
</dbReference>
<accession>F8ABW1</accession>
<sequence length="299" mass="34512">MCRMSQKLLIILCTLFFISLVFKIEKAFSYKFHYQFSLLKDTDNSSLKQPLSVFVDTKVKRIYVSDAARNRLISYDFAGSPLKEFTAAGQLKGPIFMVKDSSGCLWIIERPLNVLTFVDLKAKKFKRRLLKYKNFTLLPARLALWRNHLFVLDQFSGLIYLVDTNLIEANKIIGLPKLKDFKGFIDIKVKKNRLFALENGGKRLFAFDLNKGTQQILYLKGANSVLPVSFDIDDHNNIYLLDRDLKKILVFSSKGIFRKSFLKEGFRMGQVRYPSYLVISGSRLYIVDEGNGRIDIWGL</sequence>
<dbReference type="KEGG" id="tid:Thein_1797"/>
<evidence type="ECO:0000313" key="1">
    <source>
        <dbReference type="EMBL" id="AEH45653.1"/>
    </source>
</evidence>
<dbReference type="STRING" id="667014.Thein_1797"/>
<dbReference type="EMBL" id="CP002683">
    <property type="protein sequence ID" value="AEH45653.1"/>
    <property type="molecule type" value="Genomic_DNA"/>
</dbReference>
<keyword evidence="2" id="KW-1185">Reference proteome</keyword>
<organism evidence="1 2">
    <name type="scientific">Thermodesulfatator indicus (strain DSM 15286 / JCM 11887 / CIR29812)</name>
    <dbReference type="NCBI Taxonomy" id="667014"/>
    <lineage>
        <taxon>Bacteria</taxon>
        <taxon>Pseudomonadati</taxon>
        <taxon>Thermodesulfobacteriota</taxon>
        <taxon>Thermodesulfobacteria</taxon>
        <taxon>Thermodesulfobacteriales</taxon>
        <taxon>Thermodesulfatatoraceae</taxon>
        <taxon>Thermodesulfatator</taxon>
    </lineage>
</organism>
<dbReference type="HOGENOM" id="CLU_932931_0_0_0"/>
<name>F8ABW1_THEID</name>
<evidence type="ECO:0000313" key="2">
    <source>
        <dbReference type="Proteomes" id="UP000006793"/>
    </source>
</evidence>
<dbReference type="Gene3D" id="2.120.10.30">
    <property type="entry name" value="TolB, C-terminal domain"/>
    <property type="match status" value="2"/>
</dbReference>
<reference evidence="2" key="1">
    <citation type="submission" date="2011-04" db="EMBL/GenBank/DDBJ databases">
        <title>The complete genome of Thermodesulfatator indicus DSM 15286.</title>
        <authorList>
            <person name="Lucas S."/>
            <person name="Copeland A."/>
            <person name="Lapidus A."/>
            <person name="Bruce D."/>
            <person name="Goodwin L."/>
            <person name="Pitluck S."/>
            <person name="Peters L."/>
            <person name="Kyrpides N."/>
            <person name="Mavromatis K."/>
            <person name="Pagani I."/>
            <person name="Ivanova N."/>
            <person name="Saunders L."/>
            <person name="Detter J.C."/>
            <person name="Tapia R."/>
            <person name="Han C."/>
            <person name="Land M."/>
            <person name="Hauser L."/>
            <person name="Markowitz V."/>
            <person name="Cheng J.-F."/>
            <person name="Hugenholtz P."/>
            <person name="Woyke T."/>
            <person name="Wu D."/>
            <person name="Spring S."/>
            <person name="Schroeder M."/>
            <person name="Brambilla E."/>
            <person name="Klenk H.-P."/>
            <person name="Eisen J.A."/>
        </authorList>
    </citation>
    <scope>NUCLEOTIDE SEQUENCE [LARGE SCALE GENOMIC DNA]</scope>
    <source>
        <strain evidence="2">DSM 15286 / JCM 11887 / CIR29812</strain>
    </source>
</reference>
<dbReference type="InParanoid" id="F8ABW1"/>
<gene>
    <name evidence="1" type="ordered locus">Thein_1797</name>
</gene>
<dbReference type="SUPFAM" id="SSF101898">
    <property type="entry name" value="NHL repeat"/>
    <property type="match status" value="1"/>
</dbReference>
<dbReference type="eggNOG" id="COG3391">
    <property type="taxonomic scope" value="Bacteria"/>
</dbReference>